<name>A0A6G9YKR6_9NOCA</name>
<evidence type="ECO:0000256" key="4">
    <source>
        <dbReference type="ARBA" id="ARBA00022989"/>
    </source>
</evidence>
<evidence type="ECO:0000313" key="8">
    <source>
        <dbReference type="EMBL" id="QIS13626.1"/>
    </source>
</evidence>
<dbReference type="RefSeq" id="WP_167476141.1">
    <property type="nucleotide sequence ID" value="NZ_CP046172.1"/>
</dbReference>
<evidence type="ECO:0000313" key="9">
    <source>
        <dbReference type="Proteomes" id="UP000503540"/>
    </source>
</evidence>
<dbReference type="PANTHER" id="PTHR30477">
    <property type="entry name" value="ABC-TRANSPORTER METAL-BINDING PROTEIN"/>
    <property type="match status" value="1"/>
</dbReference>
<feature type="transmembrane region" description="Helical" evidence="7">
    <location>
        <begin position="41"/>
        <end position="60"/>
    </location>
</feature>
<dbReference type="Gene3D" id="1.10.3470.10">
    <property type="entry name" value="ABC transporter involved in vitamin B12 uptake, BtuC"/>
    <property type="match status" value="1"/>
</dbReference>
<feature type="transmembrane region" description="Helical" evidence="7">
    <location>
        <begin position="12"/>
        <end position="34"/>
    </location>
</feature>
<dbReference type="InterPro" id="IPR037294">
    <property type="entry name" value="ABC_BtuC-like"/>
</dbReference>
<evidence type="ECO:0000256" key="2">
    <source>
        <dbReference type="ARBA" id="ARBA00008034"/>
    </source>
</evidence>
<feature type="transmembrane region" description="Helical" evidence="7">
    <location>
        <begin position="168"/>
        <end position="192"/>
    </location>
</feature>
<keyword evidence="4 7" id="KW-1133">Transmembrane helix</keyword>
<evidence type="ECO:0000256" key="7">
    <source>
        <dbReference type="SAM" id="Phobius"/>
    </source>
</evidence>
<feature type="transmembrane region" description="Helical" evidence="7">
    <location>
        <begin position="131"/>
        <end position="156"/>
    </location>
</feature>
<feature type="transmembrane region" description="Helical" evidence="7">
    <location>
        <begin position="198"/>
        <end position="218"/>
    </location>
</feature>
<dbReference type="GO" id="GO:0043190">
    <property type="term" value="C:ATP-binding cassette (ABC) transporter complex"/>
    <property type="evidence" value="ECO:0007669"/>
    <property type="project" value="InterPro"/>
</dbReference>
<feature type="transmembrane region" description="Helical" evidence="7">
    <location>
        <begin position="66"/>
        <end position="84"/>
    </location>
</feature>
<accession>A0A6G9YKR6</accession>
<protein>
    <submittedName>
        <fullName evidence="8">Metal ABC transporter permease</fullName>
    </submittedName>
</protein>
<dbReference type="GO" id="GO:0055085">
    <property type="term" value="P:transmembrane transport"/>
    <property type="evidence" value="ECO:0007669"/>
    <property type="project" value="InterPro"/>
</dbReference>
<keyword evidence="5 7" id="KW-0472">Membrane</keyword>
<dbReference type="Pfam" id="PF00950">
    <property type="entry name" value="ABC-3"/>
    <property type="match status" value="1"/>
</dbReference>
<keyword evidence="9" id="KW-1185">Reference proteome</keyword>
<proteinExistence type="inferred from homology"/>
<feature type="transmembrane region" description="Helical" evidence="7">
    <location>
        <begin position="225"/>
        <end position="246"/>
    </location>
</feature>
<organism evidence="8 9">
    <name type="scientific">Nocardia arthritidis</name>
    <dbReference type="NCBI Taxonomy" id="228602"/>
    <lineage>
        <taxon>Bacteria</taxon>
        <taxon>Bacillati</taxon>
        <taxon>Actinomycetota</taxon>
        <taxon>Actinomycetes</taxon>
        <taxon>Mycobacteriales</taxon>
        <taxon>Nocardiaceae</taxon>
        <taxon>Nocardia</taxon>
    </lineage>
</organism>
<evidence type="ECO:0000256" key="5">
    <source>
        <dbReference type="ARBA" id="ARBA00023136"/>
    </source>
</evidence>
<dbReference type="Proteomes" id="UP000503540">
    <property type="component" value="Chromosome"/>
</dbReference>
<dbReference type="AlphaFoldDB" id="A0A6G9YKR6"/>
<sequence length="289" mass="28968">MTAVTTMLAHPFIDHALIAGTAVAILCGLAGYFVVQRGEVFAGDALGHVAYTGAMVALAAGIDPRAGLFAATMVAGLILGFGGARGGVDDVAIGSFFSWALGLGVLFLTYYTTHRSGGNGNANANVLFGSIFGISASTAVSAALIALGAVAVLLGIARPLLFATIDPAVARAAGVPVRLLGAVFLALVGATVAEATQLVGAVVVLGLLAAPPAAAARLTDRPWPAFWLSALLATAAVWAGVTLSYAIPAAPAGFTITAVAASCYLAALLFDRFRRYRVGAHAVPGHSIP</sequence>
<gene>
    <name evidence="8" type="ORF">F5544_28885</name>
</gene>
<keyword evidence="6" id="KW-0813">Transport</keyword>
<dbReference type="PANTHER" id="PTHR30477:SF0">
    <property type="entry name" value="METAL TRANSPORT SYSTEM MEMBRANE PROTEIN TM_0125-RELATED"/>
    <property type="match status" value="1"/>
</dbReference>
<dbReference type="KEGG" id="nah:F5544_28885"/>
<dbReference type="SUPFAM" id="SSF81345">
    <property type="entry name" value="ABC transporter involved in vitamin B12 uptake, BtuC"/>
    <property type="match status" value="1"/>
</dbReference>
<reference evidence="8 9" key="1">
    <citation type="journal article" date="2019" name="ACS Chem. Biol.">
        <title>Identification and Mobilization of a Cryptic Antibiotic Biosynthesis Gene Locus from a Human-Pathogenic Nocardia Isolate.</title>
        <authorList>
            <person name="Herisse M."/>
            <person name="Ishida K."/>
            <person name="Porter J.L."/>
            <person name="Howden B."/>
            <person name="Hertweck C."/>
            <person name="Stinear T.P."/>
            <person name="Pidot S.J."/>
        </authorList>
    </citation>
    <scope>NUCLEOTIDE SEQUENCE [LARGE SCALE GENOMIC DNA]</scope>
    <source>
        <strain evidence="8 9">AUSMDU00012717</strain>
    </source>
</reference>
<feature type="transmembrane region" description="Helical" evidence="7">
    <location>
        <begin position="91"/>
        <end position="111"/>
    </location>
</feature>
<dbReference type="GO" id="GO:0010043">
    <property type="term" value="P:response to zinc ion"/>
    <property type="evidence" value="ECO:0007669"/>
    <property type="project" value="TreeGrafter"/>
</dbReference>
<dbReference type="EMBL" id="CP046172">
    <property type="protein sequence ID" value="QIS13626.1"/>
    <property type="molecule type" value="Genomic_DNA"/>
</dbReference>
<keyword evidence="3 6" id="KW-0812">Transmembrane</keyword>
<evidence type="ECO:0000256" key="6">
    <source>
        <dbReference type="RuleBase" id="RU003943"/>
    </source>
</evidence>
<feature type="transmembrane region" description="Helical" evidence="7">
    <location>
        <begin position="252"/>
        <end position="270"/>
    </location>
</feature>
<dbReference type="InterPro" id="IPR001626">
    <property type="entry name" value="ABC_TroCD"/>
</dbReference>
<evidence type="ECO:0000256" key="1">
    <source>
        <dbReference type="ARBA" id="ARBA00004141"/>
    </source>
</evidence>
<comment type="subcellular location">
    <subcellularLocation>
        <location evidence="6">Cell membrane</location>
        <topology evidence="6">Multi-pass membrane protein</topology>
    </subcellularLocation>
    <subcellularLocation>
        <location evidence="1">Membrane</location>
        <topology evidence="1">Multi-pass membrane protein</topology>
    </subcellularLocation>
</comment>
<evidence type="ECO:0000256" key="3">
    <source>
        <dbReference type="ARBA" id="ARBA00022692"/>
    </source>
</evidence>
<comment type="similarity">
    <text evidence="2 6">Belongs to the ABC-3 integral membrane protein family.</text>
</comment>